<evidence type="ECO:0000256" key="1">
    <source>
        <dbReference type="SAM" id="SignalP"/>
    </source>
</evidence>
<keyword evidence="1" id="KW-0732">Signal</keyword>
<name>A0A9Q9DP49_CURCL</name>
<accession>A0A9Q9DP49</accession>
<feature type="signal peptide" evidence="1">
    <location>
        <begin position="1"/>
        <end position="20"/>
    </location>
</feature>
<proteinExistence type="predicted"/>
<dbReference type="EMBL" id="CP089274">
    <property type="protein sequence ID" value="USP74167.1"/>
    <property type="molecule type" value="Genomic_DNA"/>
</dbReference>
<feature type="chain" id="PRO_5040155920" evidence="1">
    <location>
        <begin position="21"/>
        <end position="406"/>
    </location>
</feature>
<sequence>MHSRSVLLTVAAAALPLVSSEDAGTPGICYSYGVDFVDEGQYFIDSQSTESFTAVSYFQGCNPDKADVLLVAPEDAPGETEFLCDEVTTTPDNENKLSTCPIKKNQMSSGHWLLLVLGNNGKGGQPFAWQRDLYLTVGPQVTATYTPTVTLSVVTTPTITQTDLTTSTDTITVGPFSTVTMPSGTASKIKTITPKPVTTTSTKTMTRTKVSTTKTVSYTTKTVTATCTTKPHPGKPDKPCKYSPTKIHPAALVTPTVIPQARRWAPRADRVADVEWVRARIEAARQRREEARKQPNRRAPDAPTTTVTLETPVSTTLTETAPAITTTETVLQTTQTTSTIPPPTVLSGILTRTTTLPTPTKTKVKFTYTTTTTTKTYAATFTKTSTAPPSASVTQCKRQGGNYWWN</sequence>
<dbReference type="Proteomes" id="UP001056012">
    <property type="component" value="Chromosome 1"/>
</dbReference>
<gene>
    <name evidence="2" type="ORF">yc1106_01441</name>
</gene>
<protein>
    <submittedName>
        <fullName evidence="2">Uncharacterized protein</fullName>
    </submittedName>
</protein>
<evidence type="ECO:0000313" key="2">
    <source>
        <dbReference type="EMBL" id="USP74167.1"/>
    </source>
</evidence>
<dbReference type="OrthoDB" id="3937708at2759"/>
<evidence type="ECO:0000313" key="3">
    <source>
        <dbReference type="Proteomes" id="UP001056012"/>
    </source>
</evidence>
<dbReference type="VEuPathDB" id="FungiDB:yc1106_01441"/>
<dbReference type="AlphaFoldDB" id="A0A9Q9DP49"/>
<keyword evidence="3" id="KW-1185">Reference proteome</keyword>
<organism evidence="2 3">
    <name type="scientific">Curvularia clavata</name>
    <dbReference type="NCBI Taxonomy" id="95742"/>
    <lineage>
        <taxon>Eukaryota</taxon>
        <taxon>Fungi</taxon>
        <taxon>Dikarya</taxon>
        <taxon>Ascomycota</taxon>
        <taxon>Pezizomycotina</taxon>
        <taxon>Dothideomycetes</taxon>
        <taxon>Pleosporomycetidae</taxon>
        <taxon>Pleosporales</taxon>
        <taxon>Pleosporineae</taxon>
        <taxon>Pleosporaceae</taxon>
        <taxon>Curvularia</taxon>
    </lineage>
</organism>
<reference evidence="2" key="1">
    <citation type="submission" date="2021-12" db="EMBL/GenBank/DDBJ databases">
        <title>Curvularia clavata genome.</title>
        <authorList>
            <person name="Cao Y."/>
        </authorList>
    </citation>
    <scope>NUCLEOTIDE SEQUENCE</scope>
    <source>
        <strain evidence="2">Yc1106</strain>
    </source>
</reference>